<name>A0ABW4BEN9_9LACO</name>
<dbReference type="Pfam" id="PF12686">
    <property type="entry name" value="DUF3800"/>
    <property type="match status" value="1"/>
</dbReference>
<dbReference type="InterPro" id="IPR024524">
    <property type="entry name" value="DUF3800"/>
</dbReference>
<dbReference type="Proteomes" id="UP001597199">
    <property type="component" value="Unassembled WGS sequence"/>
</dbReference>
<organism evidence="1 2">
    <name type="scientific">Lacticaseibacillus suilingensis</name>
    <dbReference type="NCBI Taxonomy" id="2799577"/>
    <lineage>
        <taxon>Bacteria</taxon>
        <taxon>Bacillati</taxon>
        <taxon>Bacillota</taxon>
        <taxon>Bacilli</taxon>
        <taxon>Lactobacillales</taxon>
        <taxon>Lactobacillaceae</taxon>
        <taxon>Lacticaseibacillus</taxon>
    </lineage>
</organism>
<comment type="caution">
    <text evidence="1">The sequence shown here is derived from an EMBL/GenBank/DDBJ whole genome shotgun (WGS) entry which is preliminary data.</text>
</comment>
<evidence type="ECO:0000313" key="2">
    <source>
        <dbReference type="Proteomes" id="UP001597199"/>
    </source>
</evidence>
<dbReference type="EMBL" id="JBHTOA010000025">
    <property type="protein sequence ID" value="MFD1398957.1"/>
    <property type="molecule type" value="Genomic_DNA"/>
</dbReference>
<protein>
    <submittedName>
        <fullName evidence="1">DUF3800 domain-containing protein</fullName>
    </submittedName>
</protein>
<dbReference type="RefSeq" id="WP_204118444.1">
    <property type="nucleotide sequence ID" value="NZ_BOLV01000005.1"/>
</dbReference>
<gene>
    <name evidence="1" type="ORF">ACFQ41_06510</name>
</gene>
<sequence length="188" mass="21504">MKLADQSYTLYLDESKMRIGNKGEDAYCVAGIIIQSVQIQQIRKRLKQLKQEIWHTSDGFVPAPAFRSIHQAEVRNPSPKNIDHHPYMQVFRSRSNQNKAINGIGRIIADFELPVLGAIVNEKSLQHDYGAHQDSYTAYYTSLRVIIEDFSHFLVNHQSHGKIMFESRANAKGNLSPQFTIQVQHPDD</sequence>
<evidence type="ECO:0000313" key="1">
    <source>
        <dbReference type="EMBL" id="MFD1398957.1"/>
    </source>
</evidence>
<reference evidence="2" key="1">
    <citation type="journal article" date="2019" name="Int. J. Syst. Evol. Microbiol.">
        <title>The Global Catalogue of Microorganisms (GCM) 10K type strain sequencing project: providing services to taxonomists for standard genome sequencing and annotation.</title>
        <authorList>
            <consortium name="The Broad Institute Genomics Platform"/>
            <consortium name="The Broad Institute Genome Sequencing Center for Infectious Disease"/>
            <person name="Wu L."/>
            <person name="Ma J."/>
        </authorList>
    </citation>
    <scope>NUCLEOTIDE SEQUENCE [LARGE SCALE GENOMIC DNA]</scope>
    <source>
        <strain evidence="2">CCM 9110</strain>
    </source>
</reference>
<accession>A0ABW4BEN9</accession>
<proteinExistence type="predicted"/>
<keyword evidence="2" id="KW-1185">Reference proteome</keyword>